<keyword evidence="3" id="KW-0378">Hydrolase</keyword>
<dbReference type="InterPro" id="IPR029058">
    <property type="entry name" value="AB_hydrolase_fold"/>
</dbReference>
<dbReference type="Ensembl" id="ENSVKKT00000007086.1">
    <property type="protein sequence ID" value="ENSVKKP00000006905.1"/>
    <property type="gene ID" value="ENSVKKG00000004909.1"/>
</dbReference>
<dbReference type="GO" id="GO:0016042">
    <property type="term" value="P:lipid catabolic process"/>
    <property type="evidence" value="ECO:0007669"/>
    <property type="project" value="UniProtKB-KW"/>
</dbReference>
<keyword evidence="5" id="KW-0443">Lipid metabolism</keyword>
<dbReference type="Proteomes" id="UP000694545">
    <property type="component" value="Unplaced"/>
</dbReference>
<evidence type="ECO:0000313" key="9">
    <source>
        <dbReference type="Proteomes" id="UP000694545"/>
    </source>
</evidence>
<proteinExistence type="inferred from homology"/>
<evidence type="ECO:0000256" key="3">
    <source>
        <dbReference type="ARBA" id="ARBA00022801"/>
    </source>
</evidence>
<keyword evidence="6" id="KW-0325">Glycoprotein</keyword>
<organism evidence="8 9">
    <name type="scientific">Varanus komodoensis</name>
    <name type="common">Komodo dragon</name>
    <dbReference type="NCBI Taxonomy" id="61221"/>
    <lineage>
        <taxon>Eukaryota</taxon>
        <taxon>Metazoa</taxon>
        <taxon>Chordata</taxon>
        <taxon>Craniata</taxon>
        <taxon>Vertebrata</taxon>
        <taxon>Euteleostomi</taxon>
        <taxon>Lepidosauria</taxon>
        <taxon>Squamata</taxon>
        <taxon>Bifurcata</taxon>
        <taxon>Unidentata</taxon>
        <taxon>Episquamata</taxon>
        <taxon>Toxicofera</taxon>
        <taxon>Anguimorpha</taxon>
        <taxon>Paleoanguimorpha</taxon>
        <taxon>Varanoidea</taxon>
        <taxon>Varanidae</taxon>
        <taxon>Varanus</taxon>
    </lineage>
</organism>
<protein>
    <recommendedName>
        <fullName evidence="7">Partial AB-hydrolase lipase domain-containing protein</fullName>
    </recommendedName>
</protein>
<dbReference type="Pfam" id="PF04083">
    <property type="entry name" value="Abhydro_lipase"/>
    <property type="match status" value="1"/>
</dbReference>
<dbReference type="PANTHER" id="PTHR11005">
    <property type="entry name" value="LYSOSOMAL ACID LIPASE-RELATED"/>
    <property type="match status" value="1"/>
</dbReference>
<comment type="similarity">
    <text evidence="1">Belongs to the AB hydrolase superfamily. Lipase family.</text>
</comment>
<keyword evidence="4" id="KW-0442">Lipid degradation</keyword>
<evidence type="ECO:0000256" key="1">
    <source>
        <dbReference type="ARBA" id="ARBA00010701"/>
    </source>
</evidence>
<dbReference type="SUPFAM" id="SSF53474">
    <property type="entry name" value="alpha/beta-Hydrolases"/>
    <property type="match status" value="1"/>
</dbReference>
<evidence type="ECO:0000256" key="6">
    <source>
        <dbReference type="ARBA" id="ARBA00023180"/>
    </source>
</evidence>
<dbReference type="AlphaFoldDB" id="A0A8D2JAR5"/>
<evidence type="ECO:0000256" key="2">
    <source>
        <dbReference type="ARBA" id="ARBA00022729"/>
    </source>
</evidence>
<keyword evidence="9" id="KW-1185">Reference proteome</keyword>
<feature type="domain" description="Partial AB-hydrolase lipase" evidence="7">
    <location>
        <begin position="26"/>
        <end position="87"/>
    </location>
</feature>
<name>A0A8D2JAR5_VARKO</name>
<evidence type="ECO:0000256" key="5">
    <source>
        <dbReference type="ARBA" id="ARBA00023098"/>
    </source>
</evidence>
<reference evidence="8" key="1">
    <citation type="submission" date="2025-08" db="UniProtKB">
        <authorList>
            <consortium name="Ensembl"/>
        </authorList>
    </citation>
    <scope>IDENTIFICATION</scope>
</reference>
<keyword evidence="2" id="KW-0732">Signal</keyword>
<dbReference type="InterPro" id="IPR006693">
    <property type="entry name" value="AB_hydrolase_lipase"/>
</dbReference>
<reference evidence="8" key="2">
    <citation type="submission" date="2025-09" db="UniProtKB">
        <authorList>
            <consortium name="Ensembl"/>
        </authorList>
    </citation>
    <scope>IDENTIFICATION</scope>
</reference>
<dbReference type="FunFam" id="3.40.50.1820:FF:000057">
    <property type="entry name" value="Lipase"/>
    <property type="match status" value="1"/>
</dbReference>
<evidence type="ECO:0000313" key="8">
    <source>
        <dbReference type="Ensembl" id="ENSVKKP00000006905.1"/>
    </source>
</evidence>
<dbReference type="GO" id="GO:0016787">
    <property type="term" value="F:hydrolase activity"/>
    <property type="evidence" value="ECO:0007669"/>
    <property type="project" value="UniProtKB-KW"/>
</dbReference>
<sequence length="340" mass="38993">KLQLSAGPCVKCILSTQFDLILTLFSGIIQYHNYPSEEYQVESKDGYLLTIVRIPHGRYNGANKDPRPVVFLQHAAFGDASHWISNLPNNSLGFILADAGYDVWLGNSRGNTWSRKHKTLSPKEKKFWEFSFHEMGYYDIPAILYFILNKTGQQQLYYVGHSEGAASFVAFSTWPKLAERVKVFFALSPATTITYATSPLLKLSVFPPWMFHVSLSSRTDVFIAHSPAGSSVQNTLHWIQIYNTKVFHAYDYGIKEKNMEKYNQTTPPVYQIEDIKTPVAIWAGGKDLIVQPKDVAMLRARIKNLIYTDYIPEWEHVDFIWGLDAAKRMYNHMIAIMKKY</sequence>
<evidence type="ECO:0000256" key="4">
    <source>
        <dbReference type="ARBA" id="ARBA00022963"/>
    </source>
</evidence>
<dbReference type="Gene3D" id="3.40.50.1820">
    <property type="entry name" value="alpha/beta hydrolase"/>
    <property type="match status" value="2"/>
</dbReference>
<evidence type="ECO:0000259" key="7">
    <source>
        <dbReference type="Pfam" id="PF04083"/>
    </source>
</evidence>
<accession>A0A8D2JAR5</accession>